<dbReference type="InterPro" id="IPR050228">
    <property type="entry name" value="Carboxylesterase_BioH"/>
</dbReference>
<dbReference type="GO" id="GO:0016787">
    <property type="term" value="F:hydrolase activity"/>
    <property type="evidence" value="ECO:0007669"/>
    <property type="project" value="UniProtKB-KW"/>
</dbReference>
<evidence type="ECO:0000259" key="1">
    <source>
        <dbReference type="Pfam" id="PF12697"/>
    </source>
</evidence>
<dbReference type="PRINTS" id="PR00111">
    <property type="entry name" value="ABHYDROLASE"/>
</dbReference>
<dbReference type="InterPro" id="IPR029058">
    <property type="entry name" value="AB_hydrolase_fold"/>
</dbReference>
<protein>
    <submittedName>
        <fullName evidence="2">Alpha/beta fold hydrolase</fullName>
    </submittedName>
</protein>
<dbReference type="AlphaFoldDB" id="A0A850NPR5"/>
<dbReference type="PANTHER" id="PTHR43194:SF2">
    <property type="entry name" value="PEROXISOMAL MEMBRANE PROTEIN LPX1"/>
    <property type="match status" value="1"/>
</dbReference>
<dbReference type="Gene3D" id="3.40.50.1820">
    <property type="entry name" value="alpha/beta hydrolase"/>
    <property type="match status" value="1"/>
</dbReference>
<proteinExistence type="predicted"/>
<dbReference type="Proteomes" id="UP000565205">
    <property type="component" value="Unassembled WGS sequence"/>
</dbReference>
<dbReference type="SUPFAM" id="SSF53474">
    <property type="entry name" value="alpha/beta-Hydrolases"/>
    <property type="match status" value="1"/>
</dbReference>
<sequence>MPPSLPVVLIPGLLASPRLYAPVMPALWRSGAVSVADTVHADTIAGMAARLLADAPERFALAGLSMGGYVAMEVMRQAPGRVDRLALLDTSARPDTAEAAAGRERQIEVAESGRFGDLIARAFPQLVHSDRHGDTELQALMAAMAEDVGARAFVAQQRAIMKRIDSRPSLSTIACPTLVLVGAEDQLTPPVVAREMADAIAGAKLVEIQRCGHISTLEQPEAVSRALTAWLSA</sequence>
<name>A0A850NPR5_9PROT</name>
<dbReference type="PANTHER" id="PTHR43194">
    <property type="entry name" value="HYDROLASE ALPHA/BETA FOLD FAMILY"/>
    <property type="match status" value="1"/>
</dbReference>
<gene>
    <name evidence="2" type="ORF">HUK83_08430</name>
</gene>
<feature type="domain" description="AB hydrolase-1" evidence="1">
    <location>
        <begin position="19"/>
        <end position="225"/>
    </location>
</feature>
<comment type="caution">
    <text evidence="2">The sequence shown here is derived from an EMBL/GenBank/DDBJ whole genome shotgun (WGS) entry which is preliminary data.</text>
</comment>
<organism evidence="2 3">
    <name type="scientific">Endobacter medicaginis</name>
    <dbReference type="NCBI Taxonomy" id="1181271"/>
    <lineage>
        <taxon>Bacteria</taxon>
        <taxon>Pseudomonadati</taxon>
        <taxon>Pseudomonadota</taxon>
        <taxon>Alphaproteobacteria</taxon>
        <taxon>Acetobacterales</taxon>
        <taxon>Acetobacteraceae</taxon>
        <taxon>Endobacter</taxon>
    </lineage>
</organism>
<keyword evidence="2" id="KW-0378">Hydrolase</keyword>
<accession>A0A850NPR5</accession>
<dbReference type="InterPro" id="IPR000073">
    <property type="entry name" value="AB_hydrolase_1"/>
</dbReference>
<dbReference type="EMBL" id="JABXXQ010000140">
    <property type="protein sequence ID" value="NVN30359.1"/>
    <property type="molecule type" value="Genomic_DNA"/>
</dbReference>
<evidence type="ECO:0000313" key="3">
    <source>
        <dbReference type="Proteomes" id="UP000565205"/>
    </source>
</evidence>
<dbReference type="Pfam" id="PF12697">
    <property type="entry name" value="Abhydrolase_6"/>
    <property type="match status" value="1"/>
</dbReference>
<evidence type="ECO:0000313" key="2">
    <source>
        <dbReference type="EMBL" id="NVN30359.1"/>
    </source>
</evidence>
<reference evidence="2 3" key="1">
    <citation type="submission" date="2020-06" db="EMBL/GenBank/DDBJ databases">
        <title>Description of novel acetic acid bacteria.</title>
        <authorList>
            <person name="Sombolestani A."/>
        </authorList>
    </citation>
    <scope>NUCLEOTIDE SEQUENCE [LARGE SCALE GENOMIC DNA]</scope>
    <source>
        <strain evidence="2 3">LMG 26838</strain>
    </source>
</reference>